<evidence type="ECO:0000256" key="3">
    <source>
        <dbReference type="ARBA" id="ARBA00029596"/>
    </source>
</evidence>
<dbReference type="GO" id="GO:0046872">
    <property type="term" value="F:metal ion binding"/>
    <property type="evidence" value="ECO:0007669"/>
    <property type="project" value="UniProtKB-KW"/>
</dbReference>
<dbReference type="SUPFAM" id="SSF89562">
    <property type="entry name" value="RraA-like"/>
    <property type="match status" value="1"/>
</dbReference>
<accession>A0A1A7R8E3</accession>
<sequence length="247" mass="27856">MSVDQYKKEVSMMKLDKLTEMREGVSTKKFPVSDKEILERYEQLYTGAINDVLREFCLLNQALPNHIIPLREYTTVAGFAFTVKSSPNTKVSGEMEYRSQMLDEMHENAFVVWDTSNDEQSTAWGGVMTATAKGKKIKAACLDGGIRDTHQILEADFPVFYKYRHSNGSLGRCLITHYQIALQIGTVVIKPGDIVLGDVDGVLVVPRDIAYEVLVRAEEIKENEKKIFGWVKEGQSVKDITDKGGYF</sequence>
<evidence type="ECO:0000256" key="1">
    <source>
        <dbReference type="ARBA" id="ARBA00001968"/>
    </source>
</evidence>
<feature type="binding site" evidence="5">
    <location>
        <begin position="125"/>
        <end position="128"/>
    </location>
    <ligand>
        <name>substrate</name>
    </ligand>
</feature>
<evidence type="ECO:0000313" key="6">
    <source>
        <dbReference type="EMBL" id="RAJ28057.1"/>
    </source>
</evidence>
<dbReference type="InterPro" id="IPR005493">
    <property type="entry name" value="RraA/RraA-like"/>
</dbReference>
<evidence type="ECO:0000256" key="2">
    <source>
        <dbReference type="ARBA" id="ARBA00016549"/>
    </source>
</evidence>
<dbReference type="OrthoDB" id="9784786at2"/>
<evidence type="ECO:0000313" key="7">
    <source>
        <dbReference type="Proteomes" id="UP000248987"/>
    </source>
</evidence>
<proteinExistence type="predicted"/>
<dbReference type="RefSeq" id="WP_066429968.1">
    <property type="nucleotide sequence ID" value="NZ_LZRN01000002.1"/>
</dbReference>
<dbReference type="PANTHER" id="PTHR33254:SF4">
    <property type="entry name" value="4-HYDROXY-4-METHYL-2-OXOGLUTARATE ALDOLASE 3-RELATED"/>
    <property type="match status" value="1"/>
</dbReference>
<dbReference type="EMBL" id="QLLQ01000001">
    <property type="protein sequence ID" value="RAJ28057.1"/>
    <property type="molecule type" value="Genomic_DNA"/>
</dbReference>
<keyword evidence="5" id="KW-0479">Metal-binding</keyword>
<dbReference type="AlphaFoldDB" id="A0A1A7R8E3"/>
<keyword evidence="5" id="KW-0460">Magnesium</keyword>
<dbReference type="GO" id="GO:0008948">
    <property type="term" value="F:oxaloacetate decarboxylase activity"/>
    <property type="evidence" value="ECO:0007669"/>
    <property type="project" value="TreeGrafter"/>
</dbReference>
<comment type="caution">
    <text evidence="6">The sequence shown here is derived from an EMBL/GenBank/DDBJ whole genome shotgun (WGS) entry which is preliminary data.</text>
</comment>
<gene>
    <name evidence="6" type="ORF">LX77_00633</name>
</gene>
<dbReference type="Pfam" id="PF03737">
    <property type="entry name" value="RraA-like"/>
    <property type="match status" value="1"/>
</dbReference>
<dbReference type="InterPro" id="IPR036704">
    <property type="entry name" value="RraA/RraA-like_sf"/>
</dbReference>
<feature type="binding site" evidence="5">
    <location>
        <position position="147"/>
    </location>
    <ligand>
        <name>substrate</name>
    </ligand>
</feature>
<dbReference type="Proteomes" id="UP000248987">
    <property type="component" value="Unassembled WGS sequence"/>
</dbReference>
<organism evidence="6 7">
    <name type="scientific">Gelidibacter algens</name>
    <dbReference type="NCBI Taxonomy" id="49280"/>
    <lineage>
        <taxon>Bacteria</taxon>
        <taxon>Pseudomonadati</taxon>
        <taxon>Bacteroidota</taxon>
        <taxon>Flavobacteriia</taxon>
        <taxon>Flavobacteriales</taxon>
        <taxon>Flavobacteriaceae</taxon>
        <taxon>Gelidibacter</taxon>
    </lineage>
</organism>
<keyword evidence="7" id="KW-1185">Reference proteome</keyword>
<evidence type="ECO:0000256" key="5">
    <source>
        <dbReference type="PIRSR" id="PIRSR605493-1"/>
    </source>
</evidence>
<evidence type="ECO:0000256" key="4">
    <source>
        <dbReference type="ARBA" id="ARBA00030169"/>
    </source>
</evidence>
<name>A0A1A7R8E3_9FLAO</name>
<comment type="cofactor">
    <cofactor evidence="5">
        <name>Mg(2+)</name>
        <dbReference type="ChEBI" id="CHEBI:18420"/>
    </cofactor>
</comment>
<reference evidence="6 7" key="1">
    <citation type="submission" date="2018-06" db="EMBL/GenBank/DDBJ databases">
        <title>Genomic Encyclopedia of Archaeal and Bacterial Type Strains, Phase II (KMG-II): from individual species to whole genera.</title>
        <authorList>
            <person name="Goeker M."/>
        </authorList>
    </citation>
    <scope>NUCLEOTIDE SEQUENCE [LARGE SCALE GENOMIC DNA]</scope>
    <source>
        <strain evidence="6 7">DSM 12408</strain>
    </source>
</reference>
<comment type="cofactor">
    <cofactor evidence="1">
        <name>a divalent metal cation</name>
        <dbReference type="ChEBI" id="CHEBI:60240"/>
    </cofactor>
</comment>
<dbReference type="Gene3D" id="3.50.30.40">
    <property type="entry name" value="Ribonuclease E inhibitor RraA/RraA-like"/>
    <property type="match status" value="1"/>
</dbReference>
<feature type="binding site" evidence="5">
    <location>
        <position position="148"/>
    </location>
    <ligand>
        <name>Mg(2+)</name>
        <dbReference type="ChEBI" id="CHEBI:18420"/>
    </ligand>
</feature>
<dbReference type="CDD" id="cd16841">
    <property type="entry name" value="RraA_family"/>
    <property type="match status" value="1"/>
</dbReference>
<dbReference type="STRING" id="49280.A9996_01030"/>
<dbReference type="GO" id="GO:0047443">
    <property type="term" value="F:4-hydroxy-4-methyl-2-oxoglutarate aldolase activity"/>
    <property type="evidence" value="ECO:0007669"/>
    <property type="project" value="TreeGrafter"/>
</dbReference>
<protein>
    <recommendedName>
        <fullName evidence="2">Putative 4-hydroxy-4-methyl-2-oxoglutarate aldolase</fullName>
    </recommendedName>
    <alternativeName>
        <fullName evidence="3">Regulator of ribonuclease activity homolog</fullName>
    </alternativeName>
    <alternativeName>
        <fullName evidence="4">RraA-like protein</fullName>
    </alternativeName>
</protein>
<dbReference type="PANTHER" id="PTHR33254">
    <property type="entry name" value="4-HYDROXY-4-METHYL-2-OXOGLUTARATE ALDOLASE 3-RELATED"/>
    <property type="match status" value="1"/>
</dbReference>